<dbReference type="EMBL" id="KZ309500">
    <property type="protein sequence ID" value="KAG8239047.1"/>
    <property type="molecule type" value="Genomic_DNA"/>
</dbReference>
<accession>A0A8K0PAE3</accession>
<proteinExistence type="predicted"/>
<sequence length="152" mass="17639">MNEELVLHWLNVVWGRHLGVLLHHRGLLVQHAFKVHLTENAKRRIAEMHIDLVIIPEGMTLQLQVKEYNEWLLDHEYTQSGKFRKPSITLLGKWIKTTWDKISAKSIVHGFKKCCISNSMDRSEDSVLWDEDIDGDDPNATSRDEEIGEKGE</sequence>
<protein>
    <recommendedName>
        <fullName evidence="2">DDE-1 domain-containing protein</fullName>
    </recommendedName>
</protein>
<evidence type="ECO:0000256" key="1">
    <source>
        <dbReference type="SAM" id="MobiDB-lite"/>
    </source>
</evidence>
<feature type="compositionally biased region" description="Acidic residues" evidence="1">
    <location>
        <begin position="127"/>
        <end position="137"/>
    </location>
</feature>
<dbReference type="InterPro" id="IPR004875">
    <property type="entry name" value="DDE_SF_endonuclease_dom"/>
</dbReference>
<comment type="caution">
    <text evidence="3">The sequence shown here is derived from an EMBL/GenBank/DDBJ whole genome shotgun (WGS) entry which is preliminary data.</text>
</comment>
<feature type="compositionally biased region" description="Basic and acidic residues" evidence="1">
    <location>
        <begin position="142"/>
        <end position="152"/>
    </location>
</feature>
<dbReference type="OrthoDB" id="8123525at2759"/>
<reference evidence="3" key="2">
    <citation type="submission" date="2017-10" db="EMBL/GenBank/DDBJ databases">
        <title>Ladona fulva Genome sequencing and assembly.</title>
        <authorList>
            <person name="Murali S."/>
            <person name="Richards S."/>
            <person name="Bandaranaike D."/>
            <person name="Bellair M."/>
            <person name="Blankenburg K."/>
            <person name="Chao H."/>
            <person name="Dinh H."/>
            <person name="Doddapaneni H."/>
            <person name="Dugan-Rocha S."/>
            <person name="Elkadiri S."/>
            <person name="Gnanaolivu R."/>
            <person name="Hernandez B."/>
            <person name="Skinner E."/>
            <person name="Javaid M."/>
            <person name="Lee S."/>
            <person name="Li M."/>
            <person name="Ming W."/>
            <person name="Munidasa M."/>
            <person name="Muniz J."/>
            <person name="Nguyen L."/>
            <person name="Hughes D."/>
            <person name="Osuji N."/>
            <person name="Pu L.-L."/>
            <person name="Puazo M."/>
            <person name="Qu C."/>
            <person name="Quiroz J."/>
            <person name="Raj R."/>
            <person name="Weissenberger G."/>
            <person name="Xin Y."/>
            <person name="Zou X."/>
            <person name="Han Y."/>
            <person name="Worley K."/>
            <person name="Muzny D."/>
            <person name="Gibbs R."/>
        </authorList>
    </citation>
    <scope>NUCLEOTIDE SEQUENCE</scope>
    <source>
        <strain evidence="3">Sampled in the wild</strain>
    </source>
</reference>
<feature type="domain" description="DDE-1" evidence="2">
    <location>
        <begin position="1"/>
        <end position="111"/>
    </location>
</feature>
<dbReference type="GO" id="GO:0003676">
    <property type="term" value="F:nucleic acid binding"/>
    <property type="evidence" value="ECO:0007669"/>
    <property type="project" value="InterPro"/>
</dbReference>
<reference evidence="3" key="1">
    <citation type="submission" date="2013-04" db="EMBL/GenBank/DDBJ databases">
        <authorList>
            <person name="Qu J."/>
            <person name="Murali S.C."/>
            <person name="Bandaranaike D."/>
            <person name="Bellair M."/>
            <person name="Blankenburg K."/>
            <person name="Chao H."/>
            <person name="Dinh H."/>
            <person name="Doddapaneni H."/>
            <person name="Downs B."/>
            <person name="Dugan-Rocha S."/>
            <person name="Elkadiri S."/>
            <person name="Gnanaolivu R.D."/>
            <person name="Hernandez B."/>
            <person name="Javaid M."/>
            <person name="Jayaseelan J.C."/>
            <person name="Lee S."/>
            <person name="Li M."/>
            <person name="Ming W."/>
            <person name="Munidasa M."/>
            <person name="Muniz J."/>
            <person name="Nguyen L."/>
            <person name="Ongeri F."/>
            <person name="Osuji N."/>
            <person name="Pu L.-L."/>
            <person name="Puazo M."/>
            <person name="Qu C."/>
            <person name="Quiroz J."/>
            <person name="Raj R."/>
            <person name="Weissenberger G."/>
            <person name="Xin Y."/>
            <person name="Zou X."/>
            <person name="Han Y."/>
            <person name="Richards S."/>
            <person name="Worley K."/>
            <person name="Muzny D."/>
            <person name="Gibbs R."/>
        </authorList>
    </citation>
    <scope>NUCLEOTIDE SEQUENCE</scope>
    <source>
        <strain evidence="3">Sampled in the wild</strain>
    </source>
</reference>
<evidence type="ECO:0000259" key="2">
    <source>
        <dbReference type="Pfam" id="PF03184"/>
    </source>
</evidence>
<dbReference type="AlphaFoldDB" id="A0A8K0PAE3"/>
<feature type="region of interest" description="Disordered" evidence="1">
    <location>
        <begin position="127"/>
        <end position="152"/>
    </location>
</feature>
<gene>
    <name evidence="3" type="ORF">J437_LFUL016684</name>
</gene>
<evidence type="ECO:0000313" key="4">
    <source>
        <dbReference type="Proteomes" id="UP000792457"/>
    </source>
</evidence>
<evidence type="ECO:0000313" key="3">
    <source>
        <dbReference type="EMBL" id="KAG8239047.1"/>
    </source>
</evidence>
<organism evidence="3 4">
    <name type="scientific">Ladona fulva</name>
    <name type="common">Scarce chaser dragonfly</name>
    <name type="synonym">Libellula fulva</name>
    <dbReference type="NCBI Taxonomy" id="123851"/>
    <lineage>
        <taxon>Eukaryota</taxon>
        <taxon>Metazoa</taxon>
        <taxon>Ecdysozoa</taxon>
        <taxon>Arthropoda</taxon>
        <taxon>Hexapoda</taxon>
        <taxon>Insecta</taxon>
        <taxon>Pterygota</taxon>
        <taxon>Palaeoptera</taxon>
        <taxon>Odonata</taxon>
        <taxon>Epiprocta</taxon>
        <taxon>Anisoptera</taxon>
        <taxon>Libelluloidea</taxon>
        <taxon>Libellulidae</taxon>
        <taxon>Ladona</taxon>
    </lineage>
</organism>
<dbReference type="Proteomes" id="UP000792457">
    <property type="component" value="Unassembled WGS sequence"/>
</dbReference>
<keyword evidence="4" id="KW-1185">Reference proteome</keyword>
<name>A0A8K0PAE3_LADFU</name>
<dbReference type="Pfam" id="PF03184">
    <property type="entry name" value="DDE_1"/>
    <property type="match status" value="1"/>
</dbReference>